<dbReference type="Proteomes" id="UP000315711">
    <property type="component" value="Unassembled WGS sequence"/>
</dbReference>
<proteinExistence type="predicted"/>
<feature type="transmembrane region" description="Helical" evidence="1">
    <location>
        <begin position="6"/>
        <end position="25"/>
    </location>
</feature>
<dbReference type="RefSeq" id="WP_144450558.1">
    <property type="nucleotide sequence ID" value="NZ_VLKZ01000005.1"/>
</dbReference>
<reference evidence="2 3" key="1">
    <citation type="journal article" date="2015" name="Stand. Genomic Sci.">
        <title>Genomic Encyclopedia of Bacterial and Archaeal Type Strains, Phase III: the genomes of soil and plant-associated and newly described type strains.</title>
        <authorList>
            <person name="Whitman W.B."/>
            <person name="Woyke T."/>
            <person name="Klenk H.P."/>
            <person name="Zhou Y."/>
            <person name="Lilburn T.G."/>
            <person name="Beck B.J."/>
            <person name="De Vos P."/>
            <person name="Vandamme P."/>
            <person name="Eisen J.A."/>
            <person name="Garrity G."/>
            <person name="Hugenholtz P."/>
            <person name="Kyrpides N.C."/>
        </authorList>
    </citation>
    <scope>NUCLEOTIDE SEQUENCE [LARGE SCALE GENOMIC DNA]</scope>
    <source>
        <strain evidence="2 3">CGMCC 1.10116</strain>
    </source>
</reference>
<comment type="caution">
    <text evidence="2">The sequence shown here is derived from an EMBL/GenBank/DDBJ whole genome shotgun (WGS) entry which is preliminary data.</text>
</comment>
<name>A0A562QI23_9BACI</name>
<keyword evidence="1" id="KW-0472">Membrane</keyword>
<organism evidence="2 3">
    <name type="scientific">Halalkalibacter nanhaiisediminis</name>
    <dbReference type="NCBI Taxonomy" id="688079"/>
    <lineage>
        <taxon>Bacteria</taxon>
        <taxon>Bacillati</taxon>
        <taxon>Bacillota</taxon>
        <taxon>Bacilli</taxon>
        <taxon>Bacillales</taxon>
        <taxon>Bacillaceae</taxon>
        <taxon>Halalkalibacter</taxon>
    </lineage>
</organism>
<sequence length="76" mass="9182">MNNKQKGIVTVGIFLFLFSGGWYANEWNKRMIHEKGMNQSDLYEIQSLEDRNLRHTEPFQPREYIRISDRFSHFSE</sequence>
<keyword evidence="1" id="KW-1133">Transmembrane helix</keyword>
<evidence type="ECO:0000313" key="2">
    <source>
        <dbReference type="EMBL" id="TWI56365.1"/>
    </source>
</evidence>
<dbReference type="OrthoDB" id="2943498at2"/>
<dbReference type="AlphaFoldDB" id="A0A562QI23"/>
<gene>
    <name evidence="2" type="ORF">IQ10_02260</name>
</gene>
<keyword evidence="3" id="KW-1185">Reference proteome</keyword>
<evidence type="ECO:0000313" key="3">
    <source>
        <dbReference type="Proteomes" id="UP000315711"/>
    </source>
</evidence>
<protein>
    <submittedName>
        <fullName evidence="2">Uncharacterized protein</fullName>
    </submittedName>
</protein>
<keyword evidence="1" id="KW-0812">Transmembrane</keyword>
<accession>A0A562QI23</accession>
<dbReference type="EMBL" id="VLKZ01000005">
    <property type="protein sequence ID" value="TWI56365.1"/>
    <property type="molecule type" value="Genomic_DNA"/>
</dbReference>
<evidence type="ECO:0000256" key="1">
    <source>
        <dbReference type="SAM" id="Phobius"/>
    </source>
</evidence>